<sequence length="88" mass="10281">MNTLLYLAKTSMAVVWFLLLANLIWPWPDPYEQLLQLLLQLTIVGHIACCAGFRVRQKKPLTWLIYQDILLFGVFAILSWRYAEPQDS</sequence>
<proteinExistence type="predicted"/>
<dbReference type="Pfam" id="PF06611">
    <property type="entry name" value="DUF1145"/>
    <property type="match status" value="1"/>
</dbReference>
<dbReference type="PANTHER" id="PTHR38775">
    <property type="entry name" value="INNER MEMBRANE PROTEIN-RELATED"/>
    <property type="match status" value="1"/>
</dbReference>
<dbReference type="PANTHER" id="PTHR38775:SF1">
    <property type="entry name" value="INNER MEMBRANE PROTEIN"/>
    <property type="match status" value="1"/>
</dbReference>
<dbReference type="KEGG" id="fes:HER31_15920"/>
<evidence type="ECO:0000256" key="1">
    <source>
        <dbReference type="SAM" id="Phobius"/>
    </source>
</evidence>
<evidence type="ECO:0000313" key="2">
    <source>
        <dbReference type="EMBL" id="QIZ78248.1"/>
    </source>
</evidence>
<dbReference type="AlphaFoldDB" id="A0A6H1UHE7"/>
<name>A0A6H1UHE7_9GAMM</name>
<feature type="transmembrane region" description="Helical" evidence="1">
    <location>
        <begin position="12"/>
        <end position="28"/>
    </location>
</feature>
<feature type="transmembrane region" description="Helical" evidence="1">
    <location>
        <begin position="34"/>
        <end position="53"/>
    </location>
</feature>
<dbReference type="InterPro" id="IPR009525">
    <property type="entry name" value="DUF1145"/>
</dbReference>
<protein>
    <submittedName>
        <fullName evidence="2">DUF1145 domain-containing protein</fullName>
    </submittedName>
</protein>
<dbReference type="RefSeq" id="WP_168662029.1">
    <property type="nucleotide sequence ID" value="NZ_CP051180.1"/>
</dbReference>
<dbReference type="EMBL" id="CP051180">
    <property type="protein sequence ID" value="QIZ78248.1"/>
    <property type="molecule type" value="Genomic_DNA"/>
</dbReference>
<dbReference type="Proteomes" id="UP000501602">
    <property type="component" value="Chromosome"/>
</dbReference>
<keyword evidence="1" id="KW-0812">Transmembrane</keyword>
<accession>A0A6H1UHE7</accession>
<keyword evidence="1" id="KW-1133">Transmembrane helix</keyword>
<keyword evidence="3" id="KW-1185">Reference proteome</keyword>
<evidence type="ECO:0000313" key="3">
    <source>
        <dbReference type="Proteomes" id="UP000501602"/>
    </source>
</evidence>
<feature type="transmembrane region" description="Helical" evidence="1">
    <location>
        <begin position="65"/>
        <end position="83"/>
    </location>
</feature>
<gene>
    <name evidence="2" type="ORF">HER31_15920</name>
</gene>
<reference evidence="2 3" key="1">
    <citation type="submission" date="2020-04" db="EMBL/GenBank/DDBJ databases">
        <title>Ferrimonas sp. S7 isolated from sea water.</title>
        <authorList>
            <person name="Bae S.S."/>
            <person name="Baek K."/>
        </authorList>
    </citation>
    <scope>NUCLEOTIDE SEQUENCE [LARGE SCALE GENOMIC DNA]</scope>
    <source>
        <strain evidence="2 3">S7</strain>
    </source>
</reference>
<keyword evidence="1" id="KW-0472">Membrane</keyword>
<organism evidence="2 3">
    <name type="scientific">Ferrimonas lipolytica</name>
    <dbReference type="NCBI Taxonomy" id="2724191"/>
    <lineage>
        <taxon>Bacteria</taxon>
        <taxon>Pseudomonadati</taxon>
        <taxon>Pseudomonadota</taxon>
        <taxon>Gammaproteobacteria</taxon>
        <taxon>Alteromonadales</taxon>
        <taxon>Ferrimonadaceae</taxon>
        <taxon>Ferrimonas</taxon>
    </lineage>
</organism>